<gene>
    <name evidence="2" type="ORF">GLE_4787</name>
</gene>
<name>A0A0S2DNQ7_LYSEN</name>
<dbReference type="STRING" id="69.GLE_4787"/>
<accession>A0A0S2DNQ7</accession>
<evidence type="ECO:0000313" key="2">
    <source>
        <dbReference type="EMBL" id="ALN60128.1"/>
    </source>
</evidence>
<feature type="compositionally biased region" description="Basic and acidic residues" evidence="1">
    <location>
        <begin position="35"/>
        <end position="46"/>
    </location>
</feature>
<dbReference type="AlphaFoldDB" id="A0A0S2DNQ7"/>
<proteinExistence type="predicted"/>
<dbReference type="PATRIC" id="fig|69.6.peg.4720"/>
<dbReference type="EMBL" id="CP013140">
    <property type="protein sequence ID" value="ALN60128.1"/>
    <property type="molecule type" value="Genomic_DNA"/>
</dbReference>
<dbReference type="KEGG" id="lez:GLE_4787"/>
<evidence type="ECO:0000313" key="3">
    <source>
        <dbReference type="Proteomes" id="UP000061569"/>
    </source>
</evidence>
<protein>
    <submittedName>
        <fullName evidence="2">Uncharacterized protein</fullName>
    </submittedName>
</protein>
<organism evidence="2 3">
    <name type="scientific">Lysobacter enzymogenes</name>
    <dbReference type="NCBI Taxonomy" id="69"/>
    <lineage>
        <taxon>Bacteria</taxon>
        <taxon>Pseudomonadati</taxon>
        <taxon>Pseudomonadota</taxon>
        <taxon>Gammaproteobacteria</taxon>
        <taxon>Lysobacterales</taxon>
        <taxon>Lysobacteraceae</taxon>
        <taxon>Lysobacter</taxon>
    </lineage>
</organism>
<reference evidence="2 3" key="1">
    <citation type="submission" date="2015-11" db="EMBL/GenBank/DDBJ databases">
        <title>Genome sequences of Lysobacter enzymogenes strain C3 and Lysobacter antibioticus ATCC 29479.</title>
        <authorList>
            <person name="Kobayashi D.Y."/>
        </authorList>
    </citation>
    <scope>NUCLEOTIDE SEQUENCE [LARGE SCALE GENOMIC DNA]</scope>
    <source>
        <strain evidence="2 3">C3</strain>
    </source>
</reference>
<dbReference type="Proteomes" id="UP000061569">
    <property type="component" value="Chromosome"/>
</dbReference>
<sequence length="134" mass="14366">MLGQQPAPGRVVSGRRGRCASGQARVGQRGIGRDCVGRLGRERPTDRLQGGQFGDQRRGRRLGMARFYIARSPVLPSRGWISARPERSAPARDIAGENVCTTATAARARLFPRPLAPRAVPGSSIQAVYQGGFG</sequence>
<evidence type="ECO:0000256" key="1">
    <source>
        <dbReference type="SAM" id="MobiDB-lite"/>
    </source>
</evidence>
<feature type="region of interest" description="Disordered" evidence="1">
    <location>
        <begin position="35"/>
        <end position="55"/>
    </location>
</feature>